<reference evidence="1" key="2">
    <citation type="submission" date="2015-03" db="UniProtKB">
        <authorList>
            <consortium name="EnsemblPlants"/>
        </authorList>
    </citation>
    <scope>IDENTIFICATION</scope>
</reference>
<proteinExistence type="predicted"/>
<accession>A0A0D3HCV4</accession>
<dbReference type="Gene3D" id="3.90.70.10">
    <property type="entry name" value="Cysteine proteinases"/>
    <property type="match status" value="1"/>
</dbReference>
<dbReference type="CDD" id="cd02619">
    <property type="entry name" value="Peptidase_C1"/>
    <property type="match status" value="1"/>
</dbReference>
<protein>
    <submittedName>
        <fullName evidence="1">Uncharacterized protein</fullName>
    </submittedName>
</protein>
<dbReference type="EnsemblPlants" id="OBART10G07570.1">
    <property type="protein sequence ID" value="OBART10G07570.1"/>
    <property type="gene ID" value="OBART10G07570"/>
</dbReference>
<sequence length="422" mass="46659">MEPEGGVRLPTLDRVRRGVRSSCDTESWECFQCGSINLPVEKLLFDLPAFHCRGCEAPFLGEMNFCYDLVKANKRSLIGGLDNIKNQYDKPECIAYSIASCLEIADRIKTVLQGKNPDSVKEIDPTAIVDMFDGKCLANCSDGTSGIGKLVTMALAVQTDGIQSADHSRLYTAVAVETIDKYDFEGICAALADGIPLVGAFYCGSRLEKLEYCQIYRVPKLSKFLDRNLIPTGHAAVIIGAGMRCGIQYLNFLNSWGNFFCPRYDKDGNLVKAGVGKLRFYDLLCNPIMFITDSAKRVGLNRQLLPMGTGKLSDHNKSMLMGRKQTDVIPEDLFIGVTSEFVGHQPQISSKRKMANATLDGDGQTQKVRNKCRTFGRSSVDLNEANNKRNAKMRCEVMGMKNPADILLLCEKGPDVFCSESW</sequence>
<dbReference type="Gramene" id="OBART10G07570.1">
    <property type="protein sequence ID" value="OBART10G07570.1"/>
    <property type="gene ID" value="OBART10G07570"/>
</dbReference>
<evidence type="ECO:0000313" key="1">
    <source>
        <dbReference type="EnsemblPlants" id="OBART10G07570.1"/>
    </source>
</evidence>
<dbReference type="PaxDb" id="65489-OBART10G07570.1"/>
<dbReference type="InterPro" id="IPR038765">
    <property type="entry name" value="Papain-like_cys_pep_sf"/>
</dbReference>
<evidence type="ECO:0000313" key="2">
    <source>
        <dbReference type="Proteomes" id="UP000026960"/>
    </source>
</evidence>
<dbReference type="Proteomes" id="UP000026960">
    <property type="component" value="Chromosome 10"/>
</dbReference>
<dbReference type="SUPFAM" id="SSF54001">
    <property type="entry name" value="Cysteine proteinases"/>
    <property type="match status" value="1"/>
</dbReference>
<name>A0A0D3HCV4_9ORYZ</name>
<organism evidence="1">
    <name type="scientific">Oryza barthii</name>
    <dbReference type="NCBI Taxonomy" id="65489"/>
    <lineage>
        <taxon>Eukaryota</taxon>
        <taxon>Viridiplantae</taxon>
        <taxon>Streptophyta</taxon>
        <taxon>Embryophyta</taxon>
        <taxon>Tracheophyta</taxon>
        <taxon>Spermatophyta</taxon>
        <taxon>Magnoliopsida</taxon>
        <taxon>Liliopsida</taxon>
        <taxon>Poales</taxon>
        <taxon>Poaceae</taxon>
        <taxon>BOP clade</taxon>
        <taxon>Oryzoideae</taxon>
        <taxon>Oryzeae</taxon>
        <taxon>Oryzinae</taxon>
        <taxon>Oryza</taxon>
    </lineage>
</organism>
<reference evidence="1" key="1">
    <citation type="journal article" date="2009" name="Rice">
        <title>De Novo Next Generation Sequencing of Plant Genomes.</title>
        <authorList>
            <person name="Rounsley S."/>
            <person name="Marri P.R."/>
            <person name="Yu Y."/>
            <person name="He R."/>
            <person name="Sisneros N."/>
            <person name="Goicoechea J.L."/>
            <person name="Lee S.J."/>
            <person name="Angelova A."/>
            <person name="Kudrna D."/>
            <person name="Luo M."/>
            <person name="Affourtit J."/>
            <person name="Desany B."/>
            <person name="Knight J."/>
            <person name="Niazi F."/>
            <person name="Egholm M."/>
            <person name="Wing R.A."/>
        </authorList>
    </citation>
    <scope>NUCLEOTIDE SEQUENCE [LARGE SCALE GENOMIC DNA]</scope>
    <source>
        <strain evidence="1">cv. IRGC 105608</strain>
    </source>
</reference>
<dbReference type="HOGENOM" id="CLU_058716_0_0_1"/>
<keyword evidence="2" id="KW-1185">Reference proteome</keyword>
<dbReference type="AlphaFoldDB" id="A0A0D3HCV4"/>